<keyword evidence="4 6" id="KW-0788">Thiol protease</keyword>
<dbReference type="InterPro" id="IPR001300">
    <property type="entry name" value="Peptidase_C2_calpain_cat"/>
</dbReference>
<keyword evidence="10" id="KW-1185">Reference proteome</keyword>
<dbReference type="Pfam" id="PF00648">
    <property type="entry name" value="Peptidase_C2"/>
    <property type="match status" value="1"/>
</dbReference>
<dbReference type="Gene3D" id="3.90.70.10">
    <property type="entry name" value="Cysteine proteinases"/>
    <property type="match status" value="1"/>
</dbReference>
<evidence type="ECO:0000256" key="6">
    <source>
        <dbReference type="PROSITE-ProRule" id="PRU00239"/>
    </source>
</evidence>
<gene>
    <name evidence="9" type="ORF">PV06_09368</name>
</gene>
<evidence type="ECO:0000256" key="1">
    <source>
        <dbReference type="ARBA" id="ARBA00007623"/>
    </source>
</evidence>
<dbReference type="OrthoDB" id="424753at2759"/>
<dbReference type="PRINTS" id="PR00704">
    <property type="entry name" value="CALPAIN"/>
</dbReference>
<keyword evidence="3 6" id="KW-0378">Hydrolase</keyword>
<feature type="compositionally biased region" description="Polar residues" evidence="7">
    <location>
        <begin position="31"/>
        <end position="44"/>
    </location>
</feature>
<dbReference type="RefSeq" id="XP_016258613.1">
    <property type="nucleotide sequence ID" value="XM_016410806.1"/>
</dbReference>
<feature type="compositionally biased region" description="Basic and acidic residues" evidence="7">
    <location>
        <begin position="838"/>
        <end position="853"/>
    </location>
</feature>
<evidence type="ECO:0000256" key="5">
    <source>
        <dbReference type="PIRSR" id="PIRSR622684-1"/>
    </source>
</evidence>
<sequence length="872" mass="98817">MSRRRVSTRNTRGGHPFENHVKYTDQDDSASDNNIMDPQSSNYQPDEYQDEGASKSDINIEANPSNNDPIPPEGGLQLGGGQTIKLMLVPDKVHAPAAPRKKKEKPHPQAKMTKFWDNFNPEYQGKVTRILPERMTDKNLSLSKLVGEIAHRATNSYELAKEKCIRDVKRIIRECRDANQKYTDPHFDIERDLKITRARDCLDGLVVNDGDKEYPADVKRVTEIFDNPKFYVDGVSYDDILQGSAGDCWFLAAVSALSCNQKFIERVCVIQDEVVGVYGFVFHRDGEWHQCIIDDKLYLRAPNYDESGDVVLGQYGVRRNNQEDQYQELFQRGSQALYFAQCRDQNETWVSLLEKAYAKAHGDYASIYGGQSGEALEDITAGVTSEIYTTNILDTNAFWTDELSRCGKTEDFVFSCAAARWREWRPYLVANEKVREERRSGIVSQHAYAILDTYEGHGERLVKIRNPWGRKEWTGAWSDGSKEWTPAWLSRLDHQFGDDGIFWMTYKDMLSKYKYIDRTRIFGPEWHVAQQWLSVQVPWSTLDYQTNHFSIDVPEDTEAVIVLSQLDDRYFKGLQGKYNFTLQFRVQRDDSESDDDDDDDDHDAGNYISRSKLNYELVRSVNVEVPLSKGTYSVLVKVEAASTSRDDVETIIRQNIHRRDKITQIGKLYDLAHQKGQLPGVSSAGTSLSPSGTSTPGARVAPESPKPAATTPAAEAETEKTKEEEEEEAEEKKDPNRNPWNASCIVGLRVYSRQPDLGLKVVVPSEEEDTETATKPPTLDRDDVAKSALDEVQAAAADKKIEEEEEEEPVKGDDNTNNQEPPAERTQESTTSRKKVRLNLDSRSVDEEQKDNNGEASSSSSDEESSHASYDG</sequence>
<feature type="active site" evidence="5 6">
    <location>
        <position position="248"/>
    </location>
</feature>
<dbReference type="SUPFAM" id="SSF54001">
    <property type="entry name" value="Cysteine proteinases"/>
    <property type="match status" value="1"/>
</dbReference>
<feature type="domain" description="Calpain catalytic" evidence="8">
    <location>
        <begin position="219"/>
        <end position="522"/>
    </location>
</feature>
<name>A0A0D2BLS6_9EURO</name>
<proteinExistence type="inferred from homology"/>
<dbReference type="Proteomes" id="UP000053342">
    <property type="component" value="Unassembled WGS sequence"/>
</dbReference>
<feature type="compositionally biased region" description="Basic and acidic residues" evidence="7">
    <location>
        <begin position="778"/>
        <end position="789"/>
    </location>
</feature>
<dbReference type="PROSITE" id="PS00139">
    <property type="entry name" value="THIOL_PROTEASE_CYS"/>
    <property type="match status" value="1"/>
</dbReference>
<feature type="region of interest" description="Disordered" evidence="7">
    <location>
        <begin position="678"/>
        <end position="741"/>
    </location>
</feature>
<reference evidence="9 10" key="1">
    <citation type="submission" date="2015-01" db="EMBL/GenBank/DDBJ databases">
        <title>The Genome Sequence of Exophiala oligosperma CBS72588.</title>
        <authorList>
            <consortium name="The Broad Institute Genomics Platform"/>
            <person name="Cuomo C."/>
            <person name="de Hoog S."/>
            <person name="Gorbushina A."/>
            <person name="Stielow B."/>
            <person name="Teixiera M."/>
            <person name="Abouelleil A."/>
            <person name="Chapman S.B."/>
            <person name="Priest M."/>
            <person name="Young S.K."/>
            <person name="Wortman J."/>
            <person name="Nusbaum C."/>
            <person name="Birren B."/>
        </authorList>
    </citation>
    <scope>NUCLEOTIDE SEQUENCE [LARGE SCALE GENOMIC DNA]</scope>
    <source>
        <strain evidence="9 10">CBS 72588</strain>
    </source>
</reference>
<dbReference type="InterPro" id="IPR022684">
    <property type="entry name" value="Calpain_cysteine_protease"/>
</dbReference>
<dbReference type="HOGENOM" id="CLU_006072_3_1_1"/>
<feature type="compositionally biased region" description="Low complexity" evidence="7">
    <location>
        <begin position="682"/>
        <end position="715"/>
    </location>
</feature>
<dbReference type="AlphaFoldDB" id="A0A0D2BLS6"/>
<feature type="region of interest" description="Disordered" evidence="7">
    <location>
        <begin position="1"/>
        <end position="76"/>
    </location>
</feature>
<dbReference type="SMART" id="SM00230">
    <property type="entry name" value="CysPc"/>
    <property type="match status" value="1"/>
</dbReference>
<dbReference type="EMBL" id="KN847341">
    <property type="protein sequence ID" value="KIW38397.1"/>
    <property type="molecule type" value="Genomic_DNA"/>
</dbReference>
<feature type="active site" evidence="5 6">
    <location>
        <position position="446"/>
    </location>
</feature>
<feature type="active site" evidence="5 6">
    <location>
        <position position="466"/>
    </location>
</feature>
<evidence type="ECO:0000259" key="8">
    <source>
        <dbReference type="PROSITE" id="PS50203"/>
    </source>
</evidence>
<keyword evidence="2 6" id="KW-0645">Protease</keyword>
<evidence type="ECO:0000256" key="2">
    <source>
        <dbReference type="ARBA" id="ARBA00022670"/>
    </source>
</evidence>
<comment type="similarity">
    <text evidence="1">Belongs to the peptidase C2 family.</text>
</comment>
<evidence type="ECO:0000256" key="3">
    <source>
        <dbReference type="ARBA" id="ARBA00022801"/>
    </source>
</evidence>
<dbReference type="STRING" id="215243.A0A0D2BLS6"/>
<accession>A0A0D2BLS6</accession>
<dbReference type="InterPro" id="IPR000169">
    <property type="entry name" value="Pept_cys_AS"/>
</dbReference>
<feature type="region of interest" description="Disordered" evidence="7">
    <location>
        <begin position="761"/>
        <end position="872"/>
    </location>
</feature>
<evidence type="ECO:0000256" key="4">
    <source>
        <dbReference type="ARBA" id="ARBA00022807"/>
    </source>
</evidence>
<feature type="compositionally biased region" description="Basic and acidic residues" evidence="7">
    <location>
        <begin position="15"/>
        <end position="25"/>
    </location>
</feature>
<dbReference type="GeneID" id="27361442"/>
<dbReference type="GO" id="GO:0006508">
    <property type="term" value="P:proteolysis"/>
    <property type="evidence" value="ECO:0007669"/>
    <property type="project" value="UniProtKB-KW"/>
</dbReference>
<protein>
    <recommendedName>
        <fullName evidence="8">Calpain catalytic domain-containing protein</fullName>
    </recommendedName>
</protein>
<evidence type="ECO:0000256" key="7">
    <source>
        <dbReference type="SAM" id="MobiDB-lite"/>
    </source>
</evidence>
<dbReference type="VEuPathDB" id="FungiDB:PV06_09368"/>
<dbReference type="GO" id="GO:0004198">
    <property type="term" value="F:calcium-dependent cysteine-type endopeptidase activity"/>
    <property type="evidence" value="ECO:0007669"/>
    <property type="project" value="InterPro"/>
</dbReference>
<dbReference type="PROSITE" id="PS50203">
    <property type="entry name" value="CALPAIN_CAT"/>
    <property type="match status" value="1"/>
</dbReference>
<evidence type="ECO:0000313" key="9">
    <source>
        <dbReference type="EMBL" id="KIW38397.1"/>
    </source>
</evidence>
<dbReference type="PANTHER" id="PTHR10183">
    <property type="entry name" value="CALPAIN"/>
    <property type="match status" value="1"/>
</dbReference>
<dbReference type="InterPro" id="IPR038765">
    <property type="entry name" value="Papain-like_cys_pep_sf"/>
</dbReference>
<dbReference type="PANTHER" id="PTHR10183:SF379">
    <property type="entry name" value="CALPAIN-5"/>
    <property type="match status" value="1"/>
</dbReference>
<evidence type="ECO:0000313" key="10">
    <source>
        <dbReference type="Proteomes" id="UP000053342"/>
    </source>
</evidence>
<organism evidence="9 10">
    <name type="scientific">Exophiala oligosperma</name>
    <dbReference type="NCBI Taxonomy" id="215243"/>
    <lineage>
        <taxon>Eukaryota</taxon>
        <taxon>Fungi</taxon>
        <taxon>Dikarya</taxon>
        <taxon>Ascomycota</taxon>
        <taxon>Pezizomycotina</taxon>
        <taxon>Eurotiomycetes</taxon>
        <taxon>Chaetothyriomycetidae</taxon>
        <taxon>Chaetothyriales</taxon>
        <taxon>Herpotrichiellaceae</taxon>
        <taxon>Exophiala</taxon>
    </lineage>
</organism>
<dbReference type="CDD" id="cd00044">
    <property type="entry name" value="CysPc"/>
    <property type="match status" value="1"/>
</dbReference>